<gene>
    <name evidence="1" type="ORF">D7B10_24135</name>
</gene>
<accession>A0A5T3AHR3</accession>
<protein>
    <submittedName>
        <fullName evidence="1">DUF2543 family protein</fullName>
    </submittedName>
</protein>
<dbReference type="Pfam" id="PF10820">
    <property type="entry name" value="DUF2543"/>
    <property type="match status" value="1"/>
</dbReference>
<dbReference type="InterPro" id="IPR020251">
    <property type="entry name" value="Uncharacterised_YmjA"/>
</dbReference>
<dbReference type="EMBL" id="AACWZC010000032">
    <property type="protein sequence ID" value="EAN0785312.1"/>
    <property type="molecule type" value="Genomic_DNA"/>
</dbReference>
<organism evidence="1">
    <name type="scientific">Salmonella enterica</name>
    <name type="common">Salmonella choleraesuis</name>
    <dbReference type="NCBI Taxonomy" id="28901"/>
    <lineage>
        <taxon>Bacteria</taxon>
        <taxon>Pseudomonadati</taxon>
        <taxon>Pseudomonadota</taxon>
        <taxon>Gammaproteobacteria</taxon>
        <taxon>Enterobacterales</taxon>
        <taxon>Enterobacteriaceae</taxon>
        <taxon>Salmonella</taxon>
    </lineage>
</organism>
<sequence>MMINKIGPTVYKLVYEYSNQSEHPLNESDNDAMAEYFNDLVKRLVGGDAIDADTMLRLAKEYNIDVLRVPEIARFLSKWGVDE</sequence>
<evidence type="ECO:0000313" key="1">
    <source>
        <dbReference type="EMBL" id="EAN0785312.1"/>
    </source>
</evidence>
<dbReference type="AlphaFoldDB" id="A0A5T3AHR3"/>
<comment type="caution">
    <text evidence="1">The sequence shown here is derived from an EMBL/GenBank/DDBJ whole genome shotgun (WGS) entry which is preliminary data.</text>
</comment>
<reference evidence="1" key="1">
    <citation type="submission" date="2018-09" db="EMBL/GenBank/DDBJ databases">
        <authorList>
            <consortium name="PulseNet: The National Subtyping Network for Foodborne Disease Surveillance"/>
            <person name="Tarr C.L."/>
            <person name="Trees E."/>
            <person name="Katz L.S."/>
            <person name="Carleton-Romer H.A."/>
            <person name="Stroika S."/>
            <person name="Kucerova Z."/>
            <person name="Roache K.F."/>
            <person name="Sabol A.L."/>
            <person name="Besser J."/>
            <person name="Gerner-Smidt P."/>
        </authorList>
    </citation>
    <scope>NUCLEOTIDE SEQUENCE</scope>
    <source>
        <strain evidence="1">PNUSAS055524</strain>
    </source>
</reference>
<proteinExistence type="predicted"/>
<name>A0A5T3AHR3_SALER</name>